<dbReference type="InterPro" id="IPR033803">
    <property type="entry name" value="CBD-like_Golvesin-Xly"/>
</dbReference>
<name>A0A6N7PR41_9BACT</name>
<evidence type="ECO:0000256" key="1">
    <source>
        <dbReference type="ARBA" id="ARBA00001561"/>
    </source>
</evidence>
<dbReference type="AlphaFoldDB" id="A0A6N7PR41"/>
<dbReference type="PANTHER" id="PTHR30417">
    <property type="entry name" value="N-ACETYLMURAMOYL-L-ALANINE AMIDASE AMID"/>
    <property type="match status" value="1"/>
</dbReference>
<dbReference type="PANTHER" id="PTHR30417:SF1">
    <property type="entry name" value="N-ACETYLMURAMOYL-L-ALANINE AMIDASE AMID"/>
    <property type="match status" value="1"/>
</dbReference>
<keyword evidence="8" id="KW-1185">Reference proteome</keyword>
<gene>
    <name evidence="7" type="ORF">GF068_22420</name>
</gene>
<dbReference type="OrthoDB" id="66275at2"/>
<keyword evidence="4" id="KW-0961">Cell wall biogenesis/degradation</keyword>
<dbReference type="Proteomes" id="UP000440224">
    <property type="component" value="Unassembled WGS sequence"/>
</dbReference>
<protein>
    <recommendedName>
        <fullName evidence="2">N-acetylmuramoyl-L-alanine amidase</fullName>
        <ecNumber evidence="2">3.5.1.28</ecNumber>
    </recommendedName>
</protein>
<dbReference type="InterPro" id="IPR023346">
    <property type="entry name" value="Lysozyme-like_dom_sf"/>
</dbReference>
<dbReference type="Gene3D" id="1.10.530.10">
    <property type="match status" value="1"/>
</dbReference>
<dbReference type="GO" id="GO:0008745">
    <property type="term" value="F:N-acetylmuramoyl-L-alanine amidase activity"/>
    <property type="evidence" value="ECO:0007669"/>
    <property type="project" value="UniProtKB-EC"/>
</dbReference>
<dbReference type="SMART" id="SM00644">
    <property type="entry name" value="Ami_2"/>
    <property type="match status" value="1"/>
</dbReference>
<evidence type="ECO:0000313" key="8">
    <source>
        <dbReference type="Proteomes" id="UP000440224"/>
    </source>
</evidence>
<reference evidence="7 8" key="1">
    <citation type="submission" date="2019-10" db="EMBL/GenBank/DDBJ databases">
        <title>A soil myxobacterium in the family Polyangiaceae.</title>
        <authorList>
            <person name="Li Y."/>
            <person name="Wang J."/>
        </authorList>
    </citation>
    <scope>NUCLEOTIDE SEQUENCE [LARGE SCALE GENOMIC DNA]</scope>
    <source>
        <strain evidence="7 8">DSM 14734</strain>
    </source>
</reference>
<feature type="domain" description="N-acetylmuramoyl-L-alanine amidase" evidence="6">
    <location>
        <begin position="225"/>
        <end position="366"/>
    </location>
</feature>
<feature type="region of interest" description="Disordered" evidence="5">
    <location>
        <begin position="14"/>
        <end position="36"/>
    </location>
</feature>
<sequence length="531" mass="56279">MFAPVLSASALLSGCGGEEGTGEVDTTAHPGEAAANPTAGMHPYQPHFESAAKEFNVPASLLVAIGYAETQLYHVPGETSEHDGVPPAYGVMALRGDAITKGASLAGVTEEEVESDPEANIRAAAALLDAHAEELGLDRADIGAWAPAVAAYFNHPSLDAQAHFVHDEVYRHLREGIAAPEDSGIDEILAPNSEATPKFPMPEFVGKGDPPSAIYSGAKWRPAPSSNYTSGRSGYKAELLVIHTCAGTYSGCWGWLTTAYPTNPYKTSAHYVVNESGSEISALVDETNTAHHVGAKWNGLPTNPRSVGIEHGGYPYAGSNKWSEGQIATSAKLSCDVVKRQGIIRDRQHIIGHYQPDPVNRPNDPGTNFPWADYMNRINTCVGGGGGGGSSYITVDSNNANNNSAVARIVAPSANWKSSTNVSGYYGTGYYAAPTQAISDGATFEFYLPAAASKQVYAWWTSASDRSTTAPYVIFNASGTKLGTVNKNQQTGGGSWQLIGTYNFSAGWNKVTVSRWTTTGYYVIADAVQIR</sequence>
<dbReference type="Pfam" id="PF25275">
    <property type="entry name" value="Golvesin_C"/>
    <property type="match status" value="1"/>
</dbReference>
<evidence type="ECO:0000256" key="5">
    <source>
        <dbReference type="SAM" id="MobiDB-lite"/>
    </source>
</evidence>
<comment type="caution">
    <text evidence="7">The sequence shown here is derived from an EMBL/GenBank/DDBJ whole genome shotgun (WGS) entry which is preliminary data.</text>
</comment>
<dbReference type="SUPFAM" id="SSF53955">
    <property type="entry name" value="Lysozyme-like"/>
    <property type="match status" value="1"/>
</dbReference>
<dbReference type="SUPFAM" id="SSF55846">
    <property type="entry name" value="N-acetylmuramoyl-L-alanine amidase-like"/>
    <property type="match status" value="1"/>
</dbReference>
<dbReference type="GO" id="GO:0009253">
    <property type="term" value="P:peptidoglycan catabolic process"/>
    <property type="evidence" value="ECO:0007669"/>
    <property type="project" value="InterPro"/>
</dbReference>
<dbReference type="GO" id="GO:0009254">
    <property type="term" value="P:peptidoglycan turnover"/>
    <property type="evidence" value="ECO:0007669"/>
    <property type="project" value="TreeGrafter"/>
</dbReference>
<keyword evidence="3" id="KW-0378">Hydrolase</keyword>
<dbReference type="GO" id="GO:0071555">
    <property type="term" value="P:cell wall organization"/>
    <property type="evidence" value="ECO:0007669"/>
    <property type="project" value="UniProtKB-KW"/>
</dbReference>
<dbReference type="Gene3D" id="3.40.80.10">
    <property type="entry name" value="Peptidoglycan recognition protein-like"/>
    <property type="match status" value="1"/>
</dbReference>
<dbReference type="EC" id="3.5.1.28" evidence="2"/>
<dbReference type="EMBL" id="WJIE01000006">
    <property type="protein sequence ID" value="MRG94652.1"/>
    <property type="molecule type" value="Genomic_DNA"/>
</dbReference>
<dbReference type="InterPro" id="IPR036505">
    <property type="entry name" value="Amidase/PGRP_sf"/>
</dbReference>
<dbReference type="CDD" id="cd14488">
    <property type="entry name" value="CBM6-CBM35-CBM36_like_2"/>
    <property type="match status" value="1"/>
</dbReference>
<proteinExistence type="predicted"/>
<evidence type="ECO:0000256" key="4">
    <source>
        <dbReference type="ARBA" id="ARBA00023316"/>
    </source>
</evidence>
<dbReference type="InterPro" id="IPR002502">
    <property type="entry name" value="Amidase_domain"/>
</dbReference>
<evidence type="ECO:0000256" key="3">
    <source>
        <dbReference type="ARBA" id="ARBA00022801"/>
    </source>
</evidence>
<dbReference type="Pfam" id="PF01510">
    <property type="entry name" value="Amidase_2"/>
    <property type="match status" value="1"/>
</dbReference>
<organism evidence="7 8">
    <name type="scientific">Polyangium spumosum</name>
    <dbReference type="NCBI Taxonomy" id="889282"/>
    <lineage>
        <taxon>Bacteria</taxon>
        <taxon>Pseudomonadati</taxon>
        <taxon>Myxococcota</taxon>
        <taxon>Polyangia</taxon>
        <taxon>Polyangiales</taxon>
        <taxon>Polyangiaceae</taxon>
        <taxon>Polyangium</taxon>
    </lineage>
</organism>
<dbReference type="InterPro" id="IPR051206">
    <property type="entry name" value="NAMLAA_amidase_2"/>
</dbReference>
<dbReference type="CDD" id="cd06583">
    <property type="entry name" value="PGRP"/>
    <property type="match status" value="1"/>
</dbReference>
<comment type="catalytic activity">
    <reaction evidence="1">
        <text>Hydrolyzes the link between N-acetylmuramoyl residues and L-amino acid residues in certain cell-wall glycopeptides.</text>
        <dbReference type="EC" id="3.5.1.28"/>
    </reaction>
</comment>
<evidence type="ECO:0000259" key="6">
    <source>
        <dbReference type="SMART" id="SM00644"/>
    </source>
</evidence>
<evidence type="ECO:0000313" key="7">
    <source>
        <dbReference type="EMBL" id="MRG94652.1"/>
    </source>
</evidence>
<evidence type="ECO:0000256" key="2">
    <source>
        <dbReference type="ARBA" id="ARBA00011901"/>
    </source>
</evidence>
<accession>A0A6N7PR41</accession>